<dbReference type="Gene3D" id="3.30.700.10">
    <property type="entry name" value="Glycoprotein, Type 4 Pilin"/>
    <property type="match status" value="1"/>
</dbReference>
<dbReference type="Proteomes" id="UP000253769">
    <property type="component" value="Unassembled WGS sequence"/>
</dbReference>
<dbReference type="InterPro" id="IPR012902">
    <property type="entry name" value="N_methyl_site"/>
</dbReference>
<keyword evidence="3" id="KW-1185">Reference proteome</keyword>
<evidence type="ECO:0000313" key="3">
    <source>
        <dbReference type="Proteomes" id="UP000253769"/>
    </source>
</evidence>
<gene>
    <name evidence="2" type="ORF">DV711_14710</name>
</gene>
<keyword evidence="1" id="KW-1133">Transmembrane helix</keyword>
<dbReference type="EMBL" id="QQOH01000004">
    <property type="protein sequence ID" value="RDE19166.1"/>
    <property type="molecule type" value="Genomic_DNA"/>
</dbReference>
<dbReference type="SUPFAM" id="SSF54523">
    <property type="entry name" value="Pili subunits"/>
    <property type="match status" value="1"/>
</dbReference>
<proteinExistence type="predicted"/>
<dbReference type="PROSITE" id="PS00409">
    <property type="entry name" value="PROKAR_NTER_METHYL"/>
    <property type="match status" value="1"/>
</dbReference>
<keyword evidence="1" id="KW-0472">Membrane</keyword>
<protein>
    <submittedName>
        <fullName evidence="2">Type II secretion system protein</fullName>
    </submittedName>
</protein>
<sequence>MKVRRTHSAGFTLVELVVIIVLLGILSAVAISRFGDVQIFRSLQVKDLLISSARQAQQAALNRHDQNIQLQLSTNAGEYLFEIRANGQLLKQQRVDPGSITLIDPDGSPIGAYSLSYDNLGNLAGGVTTNLSFNSGGDIVCITLAGFAYLAESALVCTQN</sequence>
<organism evidence="2 3">
    <name type="scientific">Motiliproteus coralliicola</name>
    <dbReference type="NCBI Taxonomy" id="2283196"/>
    <lineage>
        <taxon>Bacteria</taxon>
        <taxon>Pseudomonadati</taxon>
        <taxon>Pseudomonadota</taxon>
        <taxon>Gammaproteobacteria</taxon>
        <taxon>Oceanospirillales</taxon>
        <taxon>Oceanospirillaceae</taxon>
        <taxon>Motiliproteus</taxon>
    </lineage>
</organism>
<reference evidence="2 3" key="1">
    <citation type="submission" date="2018-07" db="EMBL/GenBank/DDBJ databases">
        <title>Motiliproteus coralliicola sp. nov., a bacterium isolated from Coral.</title>
        <authorList>
            <person name="Wang G."/>
        </authorList>
    </citation>
    <scope>NUCLEOTIDE SEQUENCE [LARGE SCALE GENOMIC DNA]</scope>
    <source>
        <strain evidence="2 3">C34</strain>
    </source>
</reference>
<name>A0A369WEX2_9GAMM</name>
<keyword evidence="1" id="KW-0812">Transmembrane</keyword>
<evidence type="ECO:0000256" key="1">
    <source>
        <dbReference type="SAM" id="Phobius"/>
    </source>
</evidence>
<evidence type="ECO:0000313" key="2">
    <source>
        <dbReference type="EMBL" id="RDE19166.1"/>
    </source>
</evidence>
<dbReference type="Pfam" id="PF07963">
    <property type="entry name" value="N_methyl"/>
    <property type="match status" value="1"/>
</dbReference>
<accession>A0A369WEX2</accession>
<dbReference type="InterPro" id="IPR045584">
    <property type="entry name" value="Pilin-like"/>
</dbReference>
<dbReference type="AlphaFoldDB" id="A0A369WEX2"/>
<feature type="transmembrane region" description="Helical" evidence="1">
    <location>
        <begin position="12"/>
        <end position="31"/>
    </location>
</feature>
<comment type="caution">
    <text evidence="2">The sequence shown here is derived from an EMBL/GenBank/DDBJ whole genome shotgun (WGS) entry which is preliminary data.</text>
</comment>